<protein>
    <submittedName>
        <fullName evidence="1">Uncharacterized protein</fullName>
    </submittedName>
</protein>
<dbReference type="EMBL" id="AHON02000059">
    <property type="protein sequence ID" value="EKO33088.1"/>
    <property type="molecule type" value="Genomic_DNA"/>
</dbReference>
<comment type="caution">
    <text evidence="1">The sequence shown here is derived from an EMBL/GenBank/DDBJ whole genome shotgun (WGS) entry which is preliminary data.</text>
</comment>
<evidence type="ECO:0000313" key="1">
    <source>
        <dbReference type="EMBL" id="EKO33088.1"/>
    </source>
</evidence>
<organism evidence="1 2">
    <name type="scientific">Leptospira santarosai str. MOR084</name>
    <dbReference type="NCBI Taxonomy" id="1049984"/>
    <lineage>
        <taxon>Bacteria</taxon>
        <taxon>Pseudomonadati</taxon>
        <taxon>Spirochaetota</taxon>
        <taxon>Spirochaetia</taxon>
        <taxon>Leptospirales</taxon>
        <taxon>Leptospiraceae</taxon>
        <taxon>Leptospira</taxon>
    </lineage>
</organism>
<dbReference type="Proteomes" id="UP000006329">
    <property type="component" value="Unassembled WGS sequence"/>
</dbReference>
<dbReference type="AlphaFoldDB" id="A0A0E2BCY9"/>
<name>A0A0E2BCY9_9LEPT</name>
<gene>
    <name evidence="1" type="ORF">LEP1GSC179_3814</name>
</gene>
<accession>A0A0E2BCY9</accession>
<sequence>MQGSSQFRQTKNFQKIIKFSIHHPRIDLGEKERKPKILGRGNL</sequence>
<proteinExistence type="predicted"/>
<keyword evidence="2" id="KW-1185">Reference proteome</keyword>
<reference evidence="1" key="1">
    <citation type="submission" date="2012-10" db="EMBL/GenBank/DDBJ databases">
        <authorList>
            <person name="Harkins D.M."/>
            <person name="Durkin A.S."/>
            <person name="Brinkac L.M."/>
            <person name="Haft D.H."/>
            <person name="Selengut J.D."/>
            <person name="Sanka R."/>
            <person name="DePew J."/>
            <person name="Purushe J."/>
            <person name="Matthias M.A."/>
            <person name="Vinetz J.M."/>
            <person name="Sutton G.G."/>
            <person name="Nierman W.C."/>
            <person name="Fouts D.E."/>
        </authorList>
    </citation>
    <scope>NUCLEOTIDE SEQUENCE [LARGE SCALE GENOMIC DNA]</scope>
    <source>
        <strain evidence="1">MOR084</strain>
    </source>
</reference>
<evidence type="ECO:0000313" key="2">
    <source>
        <dbReference type="Proteomes" id="UP000006329"/>
    </source>
</evidence>